<accession>A0A840WER9</accession>
<feature type="domain" description="HTH tetR-type" evidence="5">
    <location>
        <begin position="20"/>
        <end position="79"/>
    </location>
</feature>
<name>A0A840WER9_9ACTN</name>
<dbReference type="PANTHER" id="PTHR30055:SF234">
    <property type="entry name" value="HTH-TYPE TRANSCRIPTIONAL REGULATOR BETI"/>
    <property type="match status" value="1"/>
</dbReference>
<protein>
    <submittedName>
        <fullName evidence="6">AcrR family transcriptional regulator</fullName>
    </submittedName>
</protein>
<evidence type="ECO:0000256" key="3">
    <source>
        <dbReference type="ARBA" id="ARBA00023163"/>
    </source>
</evidence>
<dbReference type="GO" id="GO:0000976">
    <property type="term" value="F:transcription cis-regulatory region binding"/>
    <property type="evidence" value="ECO:0007669"/>
    <property type="project" value="TreeGrafter"/>
</dbReference>
<dbReference type="InterPro" id="IPR049445">
    <property type="entry name" value="TetR_SbtR-like_C"/>
</dbReference>
<dbReference type="Pfam" id="PF21597">
    <property type="entry name" value="TetR_C_43"/>
    <property type="match status" value="1"/>
</dbReference>
<dbReference type="PRINTS" id="PR00455">
    <property type="entry name" value="HTHTETR"/>
</dbReference>
<reference evidence="6 7" key="1">
    <citation type="submission" date="2020-08" db="EMBL/GenBank/DDBJ databases">
        <title>Sequencing the genomes of 1000 actinobacteria strains.</title>
        <authorList>
            <person name="Klenk H.-P."/>
        </authorList>
    </citation>
    <scope>NUCLEOTIDE SEQUENCE [LARGE SCALE GENOMIC DNA]</scope>
    <source>
        <strain evidence="6 7">DSM 44598</strain>
    </source>
</reference>
<dbReference type="Gene3D" id="1.10.357.10">
    <property type="entry name" value="Tetracycline Repressor, domain 2"/>
    <property type="match status" value="1"/>
</dbReference>
<evidence type="ECO:0000256" key="4">
    <source>
        <dbReference type="PROSITE-ProRule" id="PRU00335"/>
    </source>
</evidence>
<evidence type="ECO:0000256" key="1">
    <source>
        <dbReference type="ARBA" id="ARBA00023015"/>
    </source>
</evidence>
<dbReference type="InterPro" id="IPR001647">
    <property type="entry name" value="HTH_TetR"/>
</dbReference>
<dbReference type="AlphaFoldDB" id="A0A840WER9"/>
<gene>
    <name evidence="6" type="ORF">HNR07_005040</name>
</gene>
<sequence length="200" mass="21368">MSASSPKPTRAPHPMRADARRNYERILAAAEAVVARHGADASFEEIARTSGVGSATVYRHFPTRSALLEEVFHERVAALADRARVLADSGDARTVLTAWLGEVCSYLTSANGLAAALAMTDDTFKDPDTRSCFASLADAGAPLLQRAVEEGAARPSADIRDLLVLANGISLATEHHEDNAAEAQRLLLQFTEGIWSPARS</sequence>
<dbReference type="GO" id="GO:0003700">
    <property type="term" value="F:DNA-binding transcription factor activity"/>
    <property type="evidence" value="ECO:0007669"/>
    <property type="project" value="TreeGrafter"/>
</dbReference>
<keyword evidence="7" id="KW-1185">Reference proteome</keyword>
<comment type="caution">
    <text evidence="6">The sequence shown here is derived from an EMBL/GenBank/DDBJ whole genome shotgun (WGS) entry which is preliminary data.</text>
</comment>
<dbReference type="Pfam" id="PF00440">
    <property type="entry name" value="TetR_N"/>
    <property type="match status" value="1"/>
</dbReference>
<keyword evidence="2 4" id="KW-0238">DNA-binding</keyword>
<dbReference type="SUPFAM" id="SSF46689">
    <property type="entry name" value="Homeodomain-like"/>
    <property type="match status" value="1"/>
</dbReference>
<evidence type="ECO:0000313" key="7">
    <source>
        <dbReference type="Proteomes" id="UP000579647"/>
    </source>
</evidence>
<evidence type="ECO:0000256" key="2">
    <source>
        <dbReference type="ARBA" id="ARBA00023125"/>
    </source>
</evidence>
<dbReference type="SUPFAM" id="SSF48498">
    <property type="entry name" value="Tetracyclin repressor-like, C-terminal domain"/>
    <property type="match status" value="1"/>
</dbReference>
<dbReference type="InterPro" id="IPR036271">
    <property type="entry name" value="Tet_transcr_reg_TetR-rel_C_sf"/>
</dbReference>
<dbReference type="InterPro" id="IPR009057">
    <property type="entry name" value="Homeodomain-like_sf"/>
</dbReference>
<dbReference type="PROSITE" id="PS50977">
    <property type="entry name" value="HTH_TETR_2"/>
    <property type="match status" value="1"/>
</dbReference>
<keyword evidence="1" id="KW-0805">Transcription regulation</keyword>
<dbReference type="EMBL" id="JACHDO010000001">
    <property type="protein sequence ID" value="MBB5493903.1"/>
    <property type="molecule type" value="Genomic_DNA"/>
</dbReference>
<dbReference type="Proteomes" id="UP000579647">
    <property type="component" value="Unassembled WGS sequence"/>
</dbReference>
<evidence type="ECO:0000259" key="5">
    <source>
        <dbReference type="PROSITE" id="PS50977"/>
    </source>
</evidence>
<dbReference type="InterPro" id="IPR050109">
    <property type="entry name" value="HTH-type_TetR-like_transc_reg"/>
</dbReference>
<dbReference type="PANTHER" id="PTHR30055">
    <property type="entry name" value="HTH-TYPE TRANSCRIPTIONAL REGULATOR RUTR"/>
    <property type="match status" value="1"/>
</dbReference>
<evidence type="ECO:0000313" key="6">
    <source>
        <dbReference type="EMBL" id="MBB5493903.1"/>
    </source>
</evidence>
<organism evidence="6 7">
    <name type="scientific">Nocardiopsis metallicus</name>
    <dbReference type="NCBI Taxonomy" id="179819"/>
    <lineage>
        <taxon>Bacteria</taxon>
        <taxon>Bacillati</taxon>
        <taxon>Actinomycetota</taxon>
        <taxon>Actinomycetes</taxon>
        <taxon>Streptosporangiales</taxon>
        <taxon>Nocardiopsidaceae</taxon>
        <taxon>Nocardiopsis</taxon>
    </lineage>
</organism>
<proteinExistence type="predicted"/>
<keyword evidence="3" id="KW-0804">Transcription</keyword>
<feature type="DNA-binding region" description="H-T-H motif" evidence="4">
    <location>
        <begin position="42"/>
        <end position="61"/>
    </location>
</feature>
<dbReference type="RefSeq" id="WP_246420487.1">
    <property type="nucleotide sequence ID" value="NZ_BAAAKM010000108.1"/>
</dbReference>